<evidence type="ECO:0000313" key="2">
    <source>
        <dbReference type="Proteomes" id="UP000023464"/>
    </source>
</evidence>
<name>A0A022PG08_9GAMM</name>
<dbReference type="Proteomes" id="UP000023464">
    <property type="component" value="Unassembled WGS sequence"/>
</dbReference>
<keyword evidence="2" id="KW-1185">Reference proteome</keyword>
<dbReference type="PATRIC" id="fig|1393736.3.peg.3646"/>
<accession>A0A022PG08</accession>
<reference evidence="1 2" key="1">
    <citation type="submission" date="2014-03" db="EMBL/GenBank/DDBJ databases">
        <title>Draft Genome of Photorhabdus luminescens BA1, an Egyptian Isolate.</title>
        <authorList>
            <person name="Ghazal S."/>
            <person name="Hurst S.G.IV."/>
            <person name="Morris K."/>
            <person name="Thomas K."/>
            <person name="Tisa L.S."/>
        </authorList>
    </citation>
    <scope>NUCLEOTIDE SEQUENCE [LARGE SCALE GENOMIC DNA]</scope>
    <source>
        <strain evidence="1 2">BA1</strain>
    </source>
</reference>
<dbReference type="PROSITE" id="PS51257">
    <property type="entry name" value="PROKAR_LIPOPROTEIN"/>
    <property type="match status" value="1"/>
</dbReference>
<protein>
    <recommendedName>
        <fullName evidence="3">Lipoprotein</fullName>
    </recommendedName>
</protein>
<dbReference type="EMBL" id="JFGV01000065">
    <property type="protein sequence ID" value="EYU13893.1"/>
    <property type="molecule type" value="Genomic_DNA"/>
</dbReference>
<organism evidence="1 2">
    <name type="scientific">Photorhabdus aegyptia</name>
    <dbReference type="NCBI Taxonomy" id="2805098"/>
    <lineage>
        <taxon>Bacteria</taxon>
        <taxon>Pseudomonadati</taxon>
        <taxon>Pseudomonadota</taxon>
        <taxon>Gammaproteobacteria</taxon>
        <taxon>Enterobacterales</taxon>
        <taxon>Morganellaceae</taxon>
        <taxon>Photorhabdus</taxon>
    </lineage>
</organism>
<evidence type="ECO:0008006" key="3">
    <source>
        <dbReference type="Google" id="ProtNLM"/>
    </source>
</evidence>
<gene>
    <name evidence="1" type="ORF">BA1DRAFT_03577</name>
</gene>
<dbReference type="AlphaFoldDB" id="A0A022PG08"/>
<proteinExistence type="predicted"/>
<sequence>MRKYLFCLPAILLLSGCNSIRLGLSLVERYEQAYQDMLTKPSEANVKHYMDLSKTIAEHDMKEANAKAEAATRESDKGFTEYFRAYGSNGFKKSPKLGVMK</sequence>
<comment type="caution">
    <text evidence="1">The sequence shown here is derived from an EMBL/GenBank/DDBJ whole genome shotgun (WGS) entry which is preliminary data.</text>
</comment>
<dbReference type="RefSeq" id="WP_036781710.1">
    <property type="nucleotide sequence ID" value="NZ_CAWLTM010000050.1"/>
</dbReference>
<evidence type="ECO:0000313" key="1">
    <source>
        <dbReference type="EMBL" id="EYU13893.1"/>
    </source>
</evidence>